<dbReference type="InterPro" id="IPR001841">
    <property type="entry name" value="Znf_RING"/>
</dbReference>
<dbReference type="SUPFAM" id="SSF54236">
    <property type="entry name" value="Ubiquitin-like"/>
    <property type="match status" value="1"/>
</dbReference>
<feature type="zinc finger region" description="C3H1-type" evidence="5">
    <location>
        <begin position="1105"/>
        <end position="1132"/>
    </location>
</feature>
<dbReference type="SMART" id="SM00321">
    <property type="entry name" value="WSC"/>
    <property type="match status" value="1"/>
</dbReference>
<keyword evidence="3 5" id="KW-0863">Zinc-finger</keyword>
<evidence type="ECO:0000256" key="4">
    <source>
        <dbReference type="ARBA" id="ARBA00022833"/>
    </source>
</evidence>
<evidence type="ECO:0000256" key="5">
    <source>
        <dbReference type="PROSITE-ProRule" id="PRU00723"/>
    </source>
</evidence>
<dbReference type="SUPFAM" id="SSF90229">
    <property type="entry name" value="CCCH zinc finger"/>
    <property type="match status" value="1"/>
</dbReference>
<dbReference type="SUPFAM" id="SSF57850">
    <property type="entry name" value="RING/U-box"/>
    <property type="match status" value="1"/>
</dbReference>
<dbReference type="SMART" id="SM00356">
    <property type="entry name" value="ZnF_C3H1"/>
    <property type="match status" value="2"/>
</dbReference>
<dbReference type="SMART" id="SM00166">
    <property type="entry name" value="UBX"/>
    <property type="match status" value="1"/>
</dbReference>
<dbReference type="InterPro" id="IPR001012">
    <property type="entry name" value="UBX_dom"/>
</dbReference>
<feature type="zinc finger region" description="C3H1-type" evidence="5">
    <location>
        <begin position="1232"/>
        <end position="1264"/>
    </location>
</feature>
<feature type="region of interest" description="Disordered" evidence="7">
    <location>
        <begin position="946"/>
        <end position="1000"/>
    </location>
</feature>
<dbReference type="CDD" id="cd02851">
    <property type="entry name" value="E_set_GO_C"/>
    <property type="match status" value="1"/>
</dbReference>
<dbReference type="InterPro" id="IPR018957">
    <property type="entry name" value="Znf_C3HC4_RING-type"/>
</dbReference>
<dbReference type="InterPro" id="IPR029071">
    <property type="entry name" value="Ubiquitin-like_domsf"/>
</dbReference>
<dbReference type="InterPro" id="IPR002889">
    <property type="entry name" value="WSC_carb-bd"/>
</dbReference>
<dbReference type="PANTHER" id="PTHR32208">
    <property type="entry name" value="SECRETED PROTEIN-RELATED"/>
    <property type="match status" value="1"/>
</dbReference>
<dbReference type="Proteomes" id="UP000614334">
    <property type="component" value="Unassembled WGS sequence"/>
</dbReference>
<feature type="domain" description="C3H1-type" evidence="11">
    <location>
        <begin position="1105"/>
        <end position="1132"/>
    </location>
</feature>
<dbReference type="InterPro" id="IPR013087">
    <property type="entry name" value="Znf_C2H2_type"/>
</dbReference>
<evidence type="ECO:0000259" key="9">
    <source>
        <dbReference type="PROSITE" id="PS50033"/>
    </source>
</evidence>
<evidence type="ECO:0000256" key="3">
    <source>
        <dbReference type="ARBA" id="ARBA00022771"/>
    </source>
</evidence>
<dbReference type="PROSITE" id="PS50103">
    <property type="entry name" value="ZF_C3H1"/>
    <property type="match status" value="2"/>
</dbReference>
<name>A0A8H7IH32_9AGAM</name>
<dbReference type="SMART" id="SM00184">
    <property type="entry name" value="RING"/>
    <property type="match status" value="1"/>
</dbReference>
<dbReference type="InterPro" id="IPR015202">
    <property type="entry name" value="GO-like_E_set"/>
</dbReference>
<accession>A0A8H7IH32</accession>
<feature type="compositionally biased region" description="Basic and acidic residues" evidence="7">
    <location>
        <begin position="946"/>
        <end position="967"/>
    </location>
</feature>
<dbReference type="PROSITE" id="PS00518">
    <property type="entry name" value="ZF_RING_1"/>
    <property type="match status" value="1"/>
</dbReference>
<evidence type="ECO:0000259" key="12">
    <source>
        <dbReference type="PROSITE" id="PS51212"/>
    </source>
</evidence>
<organism evidence="13 14">
    <name type="scientific">Rhizoctonia solani</name>
    <dbReference type="NCBI Taxonomy" id="456999"/>
    <lineage>
        <taxon>Eukaryota</taxon>
        <taxon>Fungi</taxon>
        <taxon>Dikarya</taxon>
        <taxon>Basidiomycota</taxon>
        <taxon>Agaricomycotina</taxon>
        <taxon>Agaricomycetes</taxon>
        <taxon>Cantharellales</taxon>
        <taxon>Ceratobasidiaceae</taxon>
        <taxon>Rhizoctonia</taxon>
    </lineage>
</organism>
<dbReference type="GO" id="GO:0008270">
    <property type="term" value="F:zinc ion binding"/>
    <property type="evidence" value="ECO:0007669"/>
    <property type="project" value="UniProtKB-KW"/>
</dbReference>
<keyword evidence="1 5" id="KW-0479">Metal-binding</keyword>
<dbReference type="Pfam" id="PF01822">
    <property type="entry name" value="WSC"/>
    <property type="match status" value="1"/>
</dbReference>
<evidence type="ECO:0000259" key="10">
    <source>
        <dbReference type="PROSITE" id="PS50089"/>
    </source>
</evidence>
<feature type="domain" description="WSC" evidence="12">
    <location>
        <begin position="45"/>
        <end position="150"/>
    </location>
</feature>
<dbReference type="InterPro" id="IPR009880">
    <property type="entry name" value="Glyoxal_oxidase_N"/>
</dbReference>
<protein>
    <submittedName>
        <fullName evidence="13">Copper radical oxidase</fullName>
    </submittedName>
</protein>
<evidence type="ECO:0000256" key="1">
    <source>
        <dbReference type="ARBA" id="ARBA00022723"/>
    </source>
</evidence>
<evidence type="ECO:0000313" key="13">
    <source>
        <dbReference type="EMBL" id="KAF8757737.1"/>
    </source>
</evidence>
<evidence type="ECO:0000256" key="2">
    <source>
        <dbReference type="ARBA" id="ARBA00022729"/>
    </source>
</evidence>
<dbReference type="Gene3D" id="2.130.10.80">
    <property type="entry name" value="Galactose oxidase/kelch, beta-propeller"/>
    <property type="match status" value="1"/>
</dbReference>
<keyword evidence="6" id="KW-0175">Coiled coil</keyword>
<dbReference type="Pfam" id="PF00789">
    <property type="entry name" value="UBX"/>
    <property type="match status" value="1"/>
</dbReference>
<dbReference type="PANTHER" id="PTHR32208:SF96">
    <property type="entry name" value="GLYOXAL OXIDASE"/>
    <property type="match status" value="1"/>
</dbReference>
<dbReference type="PROSITE" id="PS51212">
    <property type="entry name" value="WSC"/>
    <property type="match status" value="1"/>
</dbReference>
<dbReference type="SUPFAM" id="SSF81296">
    <property type="entry name" value="E set domains"/>
    <property type="match status" value="1"/>
</dbReference>
<evidence type="ECO:0000256" key="6">
    <source>
        <dbReference type="SAM" id="Coils"/>
    </source>
</evidence>
<feature type="domain" description="UBX" evidence="9">
    <location>
        <begin position="992"/>
        <end position="1068"/>
    </location>
</feature>
<reference evidence="13" key="1">
    <citation type="submission" date="2020-09" db="EMBL/GenBank/DDBJ databases">
        <title>Comparative genome analyses of four rice-infecting Rhizoctonia solani isolates reveal extensive enrichment of homogalacturonan modification genes.</title>
        <authorList>
            <person name="Lee D.-Y."/>
            <person name="Jeon J."/>
            <person name="Kim K.-T."/>
            <person name="Cheong K."/>
            <person name="Song H."/>
            <person name="Choi G."/>
            <person name="Ko J."/>
            <person name="Opiyo S.O."/>
            <person name="Zuo S."/>
            <person name="Madhav S."/>
            <person name="Lee Y.-H."/>
            <person name="Wang G.-L."/>
        </authorList>
    </citation>
    <scope>NUCLEOTIDE SEQUENCE</scope>
    <source>
        <strain evidence="13">AG1-IA B2</strain>
    </source>
</reference>
<keyword evidence="4 5" id="KW-0862">Zinc</keyword>
<dbReference type="PROSITE" id="PS50033">
    <property type="entry name" value="UBX"/>
    <property type="match status" value="1"/>
</dbReference>
<comment type="caution">
    <text evidence="13">The sequence shown here is derived from an EMBL/GenBank/DDBJ whole genome shotgun (WGS) entry which is preliminary data.</text>
</comment>
<dbReference type="InterPro" id="IPR036855">
    <property type="entry name" value="Znf_CCCH_sf"/>
</dbReference>
<evidence type="ECO:0000313" key="14">
    <source>
        <dbReference type="Proteomes" id="UP000614334"/>
    </source>
</evidence>
<feature type="chain" id="PRO_5034246536" evidence="8">
    <location>
        <begin position="18"/>
        <end position="1340"/>
    </location>
</feature>
<keyword evidence="2 8" id="KW-0732">Signal</keyword>
<dbReference type="InterPro" id="IPR011043">
    <property type="entry name" value="Gal_Oxase/kelch_b-propeller"/>
</dbReference>
<proteinExistence type="predicted"/>
<dbReference type="InterPro" id="IPR013083">
    <property type="entry name" value="Znf_RING/FYVE/PHD"/>
</dbReference>
<dbReference type="Pfam" id="PF09118">
    <property type="entry name" value="GO-like_E_set"/>
    <property type="match status" value="1"/>
</dbReference>
<dbReference type="Gene3D" id="3.10.20.90">
    <property type="entry name" value="Phosphatidylinositol 3-kinase Catalytic Subunit, Chain A, domain 1"/>
    <property type="match status" value="1"/>
</dbReference>
<dbReference type="PROSITE" id="PS00028">
    <property type="entry name" value="ZINC_FINGER_C2H2_1"/>
    <property type="match status" value="1"/>
</dbReference>
<evidence type="ECO:0000256" key="7">
    <source>
        <dbReference type="SAM" id="MobiDB-lite"/>
    </source>
</evidence>
<dbReference type="Pfam" id="PF00097">
    <property type="entry name" value="zf-C3HC4"/>
    <property type="match status" value="1"/>
</dbReference>
<dbReference type="PROSITE" id="PS50089">
    <property type="entry name" value="ZF_RING_2"/>
    <property type="match status" value="1"/>
</dbReference>
<feature type="domain" description="C3H1-type" evidence="11">
    <location>
        <begin position="1232"/>
        <end position="1264"/>
    </location>
</feature>
<dbReference type="Gene3D" id="3.30.1370.210">
    <property type="match status" value="1"/>
</dbReference>
<dbReference type="Gene3D" id="2.60.40.10">
    <property type="entry name" value="Immunoglobulins"/>
    <property type="match status" value="1"/>
</dbReference>
<dbReference type="InterPro" id="IPR000571">
    <property type="entry name" value="Znf_CCCH"/>
</dbReference>
<evidence type="ECO:0000259" key="11">
    <source>
        <dbReference type="PROSITE" id="PS50103"/>
    </source>
</evidence>
<dbReference type="Pfam" id="PF00642">
    <property type="entry name" value="zf-CCCH"/>
    <property type="match status" value="1"/>
</dbReference>
<sequence>MAAYLLLSLPLFQLSHALSVQQNSLVTSIPTNSLLGRAPPVLLRDGLIILCSRAVFGRTLTGYSFTSSSMTVDLCVSACATRGYSLAGAEYANECYCGNSFAGAATGGGSVPPESECNMACAGDASQTCGAGNPQQKCGAGYRITLFSKTPSTDPIPTGWTKNFCTVDQSARVLDGYSFTDGSSMSPATCIAACAQRNFILAGVENGNDATVGTPSSRPTLPRTAIAESLAQETTPSFAVEAGAPGSPTGSNAWTLVPGGNSGVVMTHVAVTTSDTMIVIDRKEDNPLLKADVANFGGHPYTDRNGEARIRLTSDRWYPSSARLHDGSVIILGGQITAGWTNSESVNNPTYEFFPAKNINGYNGLQIPSQFFKDTLPHNTFPHVFALPSKKIFVAANNQAMLLDWENNIETRLPNFPNGQRVVYPMNAAGVLLPLTPANNYTPEILICGGSHLSDELNGEEIDAQHDYASAQCSRMVLDAAGIAAGWKVEYMPEPRIMSEGVLLPNGKIVIINGGRTGTAGYANSQYRIGDSNADNPTFTPLLYDPSLPAGQRFTHANMPTSNIGRLYHSVATLLPSGAILIGGSNPNDDMETRPWPSEYRVEYLNPSYMFAERPTYTGLPAVVNYGATFTLSVSVPSSTATVKVVLMDLGFITHSVHMDQKAVELVSTLSADRKTLTVIGPPNAPVYSPGPGWIFVVVGDTPSVAQKLIIGTGASPPKDDAATANMLANTANPISGPHRRRHTRRRRALKATNNAGLQPAMDHILENDGKPVPDLTNVASTNAPAPTANEDHEELEALRAQYGGTGAAEAGKAENSVSGGVAQSIKCSQCGKIFRDTALANFHAEKSGHDQFEESTEEIKPLTEEEKKQKLAELRTRMEEKRAAKAAEEAKEARANEVIRRKGGQDMGAIKEELQLKEAEKEARQRKQDKLDDAKAKAAVRAQIEADKKARAEKAAKEKALREGREYQQPPVSGVGGATSASAAAPGAKSSESPSTRLQIRLSSGGAPLTTTMASDSTLHEVALFVESQNPAISSQTVTFSTTFPRKVFSRSDFTRTLKELDLVPSAHPPTSKSDLPLFSTPRGCRAGSTCLYAHNNIPGPSPRQEKQICIYYNKGYCRRGTSCWYLHSESASDSKEASNKPKETEDLVCSICFDVPTEFGLLAGCSHVFCLKCIMDWRSSKNKDNDVVISNTNKTCPVCRSPSKFITPSSRFTPKDSPERALCVEGYKATLAKIPCRYFTKSPRSERFCPYGKDCFYQHQNEDGTPHVFTLGADEMMERHKSRLIASRALNSTALFDLMSTHRWFENPYFDRYDSDEDYAFHGSDISESVDWMPELFF</sequence>
<dbReference type="InterPro" id="IPR013783">
    <property type="entry name" value="Ig-like_fold"/>
</dbReference>
<dbReference type="CDD" id="cd16521">
    <property type="entry name" value="RING-HC_MKRN"/>
    <property type="match status" value="1"/>
</dbReference>
<dbReference type="Gene3D" id="3.30.40.10">
    <property type="entry name" value="Zinc/RING finger domain, C3HC4 (zinc finger)"/>
    <property type="match status" value="1"/>
</dbReference>
<dbReference type="SUPFAM" id="SSF50965">
    <property type="entry name" value="Galactose oxidase, central domain"/>
    <property type="match status" value="1"/>
</dbReference>
<feature type="signal peptide" evidence="8">
    <location>
        <begin position="1"/>
        <end position="17"/>
    </location>
</feature>
<evidence type="ECO:0000256" key="8">
    <source>
        <dbReference type="SAM" id="SignalP"/>
    </source>
</evidence>
<dbReference type="EMBL" id="JACYCF010000004">
    <property type="protein sequence ID" value="KAF8757737.1"/>
    <property type="molecule type" value="Genomic_DNA"/>
</dbReference>
<feature type="domain" description="RING-type" evidence="10">
    <location>
        <begin position="1151"/>
        <end position="1202"/>
    </location>
</feature>
<dbReference type="Pfam" id="PF07250">
    <property type="entry name" value="Glyoxal_oxid_N"/>
    <property type="match status" value="1"/>
</dbReference>
<dbReference type="InterPro" id="IPR037293">
    <property type="entry name" value="Gal_Oxidase_central_sf"/>
</dbReference>
<feature type="coiled-coil region" evidence="6">
    <location>
        <begin position="865"/>
        <end position="938"/>
    </location>
</feature>
<feature type="compositionally biased region" description="Low complexity" evidence="7">
    <location>
        <begin position="979"/>
        <end position="996"/>
    </location>
</feature>
<gene>
    <name evidence="13" type="ORF">RHS01_03261</name>
</gene>
<dbReference type="InterPro" id="IPR017907">
    <property type="entry name" value="Znf_RING_CS"/>
</dbReference>
<dbReference type="InterPro" id="IPR014756">
    <property type="entry name" value="Ig_E-set"/>
</dbReference>